<evidence type="ECO:0000256" key="8">
    <source>
        <dbReference type="SAM" id="MobiDB-lite"/>
    </source>
</evidence>
<evidence type="ECO:0000313" key="11">
    <source>
        <dbReference type="Proteomes" id="UP000596660"/>
    </source>
</evidence>
<dbReference type="GO" id="GO:0003677">
    <property type="term" value="F:DNA binding"/>
    <property type="evidence" value="ECO:0007669"/>
    <property type="project" value="UniProtKB-KW"/>
</dbReference>
<dbReference type="Gramene" id="AUR62003894-RA">
    <property type="protein sequence ID" value="AUR62003894-RA:cds"/>
    <property type="gene ID" value="AUR62003894"/>
</dbReference>
<organism evidence="10 11">
    <name type="scientific">Chenopodium quinoa</name>
    <name type="common">Quinoa</name>
    <dbReference type="NCBI Taxonomy" id="63459"/>
    <lineage>
        <taxon>Eukaryota</taxon>
        <taxon>Viridiplantae</taxon>
        <taxon>Streptophyta</taxon>
        <taxon>Embryophyta</taxon>
        <taxon>Tracheophyta</taxon>
        <taxon>Spermatophyta</taxon>
        <taxon>Magnoliopsida</taxon>
        <taxon>eudicotyledons</taxon>
        <taxon>Gunneridae</taxon>
        <taxon>Pentapetalae</taxon>
        <taxon>Caryophyllales</taxon>
        <taxon>Chenopodiaceae</taxon>
        <taxon>Chenopodioideae</taxon>
        <taxon>Atripliceae</taxon>
        <taxon>Chenopodium</taxon>
    </lineage>
</organism>
<dbReference type="GO" id="GO:0008270">
    <property type="term" value="F:zinc ion binding"/>
    <property type="evidence" value="ECO:0007669"/>
    <property type="project" value="UniProtKB-KW"/>
</dbReference>
<evidence type="ECO:0000256" key="4">
    <source>
        <dbReference type="ARBA" id="ARBA00023015"/>
    </source>
</evidence>
<keyword evidence="6" id="KW-0804">Transcription</keyword>
<evidence type="ECO:0000256" key="1">
    <source>
        <dbReference type="ARBA" id="ARBA00022723"/>
    </source>
</evidence>
<dbReference type="PANTHER" id="PTHR46481:SF8">
    <property type="entry name" value="ZINC FINGER BED DOMAIN-CONTAINING PROTEIN RICESLEEPER 1-LIKE"/>
    <property type="match status" value="1"/>
</dbReference>
<dbReference type="Proteomes" id="UP000596660">
    <property type="component" value="Unplaced"/>
</dbReference>
<evidence type="ECO:0000256" key="2">
    <source>
        <dbReference type="ARBA" id="ARBA00022771"/>
    </source>
</evidence>
<name>A0A803KXY5_CHEQI</name>
<keyword evidence="4" id="KW-0805">Transcription regulation</keyword>
<keyword evidence="1" id="KW-0479">Metal-binding</keyword>
<dbReference type="EnsemblPlants" id="AUR62003894-RA">
    <property type="protein sequence ID" value="AUR62003894-RA:cds"/>
    <property type="gene ID" value="AUR62003894"/>
</dbReference>
<dbReference type="AlphaFoldDB" id="A0A803KXY5"/>
<dbReference type="PROSITE" id="PS50808">
    <property type="entry name" value="ZF_BED"/>
    <property type="match status" value="1"/>
</dbReference>
<evidence type="ECO:0000259" key="9">
    <source>
        <dbReference type="PROSITE" id="PS50808"/>
    </source>
</evidence>
<feature type="region of interest" description="Disordered" evidence="8">
    <location>
        <begin position="1"/>
        <end position="59"/>
    </location>
</feature>
<protein>
    <recommendedName>
        <fullName evidence="9">BED-type domain-containing protein</fullName>
    </recommendedName>
</protein>
<proteinExistence type="predicted"/>
<keyword evidence="2 7" id="KW-0863">Zinc-finger</keyword>
<evidence type="ECO:0000256" key="6">
    <source>
        <dbReference type="ARBA" id="ARBA00023163"/>
    </source>
</evidence>
<keyword evidence="11" id="KW-1185">Reference proteome</keyword>
<dbReference type="InterPro" id="IPR052035">
    <property type="entry name" value="ZnF_BED_domain_contain"/>
</dbReference>
<keyword evidence="3" id="KW-0862">Zinc</keyword>
<dbReference type="SUPFAM" id="SSF53098">
    <property type="entry name" value="Ribonuclease H-like"/>
    <property type="match status" value="1"/>
</dbReference>
<accession>A0A803KXY5</accession>
<feature type="domain" description="BED-type" evidence="9">
    <location>
        <begin position="60"/>
        <end position="114"/>
    </location>
</feature>
<evidence type="ECO:0000256" key="3">
    <source>
        <dbReference type="ARBA" id="ARBA00022833"/>
    </source>
</evidence>
<evidence type="ECO:0000256" key="5">
    <source>
        <dbReference type="ARBA" id="ARBA00023125"/>
    </source>
</evidence>
<evidence type="ECO:0000256" key="7">
    <source>
        <dbReference type="PROSITE-ProRule" id="PRU00027"/>
    </source>
</evidence>
<dbReference type="PANTHER" id="PTHR46481">
    <property type="entry name" value="ZINC FINGER BED DOMAIN-CONTAINING PROTEIN 4"/>
    <property type="match status" value="1"/>
</dbReference>
<dbReference type="SUPFAM" id="SSF140996">
    <property type="entry name" value="Hermes dimerisation domain"/>
    <property type="match status" value="1"/>
</dbReference>
<sequence length="644" mass="74159">MDDATVESANIANQPTEEEPLASTAANEEHAGIEKPPQPPKKRPSTTTSDADGAEKKGKKKRSWLWDHFELIVKDGDKRSKCVYCFVDVTGDSKKGTSAMKNHLERCKEYPPNVSKSQMLLAFQSEQSQHPLGDVSVGDNASGEKKGKLEFWKFRQEEGRKAFAKMIIMDELPFRFADREGFRYFMSVVQPNYIIPSRFTVARNCYRVFLDEKKKLKSYFSKCSSRISLTTDTWTSCQNLSYMCLTAHFIDHNWNLHKKNLNFCPISGHSGEAIGKGVEKCLLEWGTTKVMTITVDNASSNDVGVQYLRKRLLRWKDGTVLEGKFVHMRCAAHILNLTVREGLKECDESIKKIRNAVRFVRSSPARLQKFRNCVNQEQIESKRQLCLDVETRWNSTYLMLEYALIFHKAFDLLENSDGGKYFLELTKMSGVPTDMDWDRVASLIPFLKIFYDATLRLSGSLYATTNVYLLELVTIGKMIKKKCESVDVKERSMANGMKKKHDKYWENVDNINLMLYVAVVLDPRRKMHYVKWAINDQYDSDKATQLYDMVMETLTSLYEHYAALQSQNVSSVSENIDLASKDFEHYNDWHDQADFEFERDIGGQTVFDKKTDLDKYLMDDREPNIIELSSLVDPPSVSVIDDYF</sequence>
<dbReference type="SMART" id="SM00614">
    <property type="entry name" value="ZnF_BED"/>
    <property type="match status" value="1"/>
</dbReference>
<reference evidence="10" key="2">
    <citation type="submission" date="2021-03" db="UniProtKB">
        <authorList>
            <consortium name="EnsemblPlants"/>
        </authorList>
    </citation>
    <scope>IDENTIFICATION</scope>
</reference>
<dbReference type="InterPro" id="IPR003656">
    <property type="entry name" value="Znf_BED"/>
</dbReference>
<dbReference type="InterPro" id="IPR025525">
    <property type="entry name" value="hAT-like_transposase_RNase-H"/>
</dbReference>
<dbReference type="InterPro" id="IPR012337">
    <property type="entry name" value="RNaseH-like_sf"/>
</dbReference>
<evidence type="ECO:0000313" key="10">
    <source>
        <dbReference type="EnsemblPlants" id="AUR62003894-RA:cds"/>
    </source>
</evidence>
<dbReference type="Pfam" id="PF14372">
    <property type="entry name" value="hAT-like_RNase-H"/>
    <property type="match status" value="1"/>
</dbReference>
<reference evidence="10" key="1">
    <citation type="journal article" date="2017" name="Nature">
        <title>The genome of Chenopodium quinoa.</title>
        <authorList>
            <person name="Jarvis D.E."/>
            <person name="Ho Y.S."/>
            <person name="Lightfoot D.J."/>
            <person name="Schmoeckel S.M."/>
            <person name="Li B."/>
            <person name="Borm T.J.A."/>
            <person name="Ohyanagi H."/>
            <person name="Mineta K."/>
            <person name="Michell C.T."/>
            <person name="Saber N."/>
            <person name="Kharbatia N.M."/>
            <person name="Rupper R.R."/>
            <person name="Sharp A.R."/>
            <person name="Dally N."/>
            <person name="Boughton B.A."/>
            <person name="Woo Y.H."/>
            <person name="Gao G."/>
            <person name="Schijlen E.G.W.M."/>
            <person name="Guo X."/>
            <person name="Momin A.A."/>
            <person name="Negrao S."/>
            <person name="Al-Babili S."/>
            <person name="Gehring C."/>
            <person name="Roessner U."/>
            <person name="Jung C."/>
            <person name="Murphy K."/>
            <person name="Arold S.T."/>
            <person name="Gojobori T."/>
            <person name="van der Linden C.G."/>
            <person name="van Loo E.N."/>
            <person name="Jellen E.N."/>
            <person name="Maughan P.J."/>
            <person name="Tester M."/>
        </authorList>
    </citation>
    <scope>NUCLEOTIDE SEQUENCE [LARGE SCALE GENOMIC DNA]</scope>
    <source>
        <strain evidence="10">cv. PI 614886</strain>
    </source>
</reference>
<keyword evidence="5" id="KW-0238">DNA-binding</keyword>